<keyword evidence="1" id="KW-0732">Signal</keyword>
<accession>A0A1B0BVJ9</accession>
<evidence type="ECO:0000256" key="1">
    <source>
        <dbReference type="SAM" id="SignalP"/>
    </source>
</evidence>
<dbReference type="VEuPathDB" id="VectorBase:GPPI041857"/>
<protein>
    <submittedName>
        <fullName evidence="2">Uncharacterized protein</fullName>
    </submittedName>
</protein>
<sequence>MFNLKFIIVAVILVARYSSAIPIPDENAKPEVFDEEMTARIEQLVKGDYDKDDLSVKDKYILFVIDESKKLYEYFHEQSTKVSEALLADTDVTENEDEDVKEFVKKLHEYLEKAKNADNVEEKLTTLVFFFKLMEQYDADNTKDPSKGVVLADGYLKKHGMEEFGEEFEKRCSEFLKEFIEKAEEVRKDFTEEQLEKYAVFIEILEELKKDLTIESRLDLLFDKVAVDKDHE</sequence>
<keyword evidence="3" id="KW-1185">Reference proteome</keyword>
<reference evidence="2" key="2">
    <citation type="submission" date="2020-05" db="UniProtKB">
        <authorList>
            <consortium name="EnsemblMetazoa"/>
        </authorList>
    </citation>
    <scope>IDENTIFICATION</scope>
    <source>
        <strain evidence="2">IAEA</strain>
    </source>
</reference>
<dbReference type="AlphaFoldDB" id="A0A1B0BVJ9"/>
<evidence type="ECO:0000313" key="3">
    <source>
        <dbReference type="Proteomes" id="UP000092460"/>
    </source>
</evidence>
<dbReference type="Proteomes" id="UP000092460">
    <property type="component" value="Unassembled WGS sequence"/>
</dbReference>
<organism evidence="2 3">
    <name type="scientific">Glossina palpalis gambiensis</name>
    <dbReference type="NCBI Taxonomy" id="67801"/>
    <lineage>
        <taxon>Eukaryota</taxon>
        <taxon>Metazoa</taxon>
        <taxon>Ecdysozoa</taxon>
        <taxon>Arthropoda</taxon>
        <taxon>Hexapoda</taxon>
        <taxon>Insecta</taxon>
        <taxon>Pterygota</taxon>
        <taxon>Neoptera</taxon>
        <taxon>Endopterygota</taxon>
        <taxon>Diptera</taxon>
        <taxon>Brachycera</taxon>
        <taxon>Muscomorpha</taxon>
        <taxon>Hippoboscoidea</taxon>
        <taxon>Glossinidae</taxon>
        <taxon>Glossina</taxon>
    </lineage>
</organism>
<feature type="chain" id="PRO_5008405179" evidence="1">
    <location>
        <begin position="21"/>
        <end position="232"/>
    </location>
</feature>
<name>A0A1B0BVJ9_9MUSC</name>
<proteinExistence type="predicted"/>
<dbReference type="EnsemblMetazoa" id="GPPI041857-RA">
    <property type="protein sequence ID" value="GPPI041857-PA"/>
    <property type="gene ID" value="GPPI041857"/>
</dbReference>
<evidence type="ECO:0000313" key="2">
    <source>
        <dbReference type="EnsemblMetazoa" id="GPPI041857-PA"/>
    </source>
</evidence>
<feature type="signal peptide" evidence="1">
    <location>
        <begin position="1"/>
        <end position="20"/>
    </location>
</feature>
<dbReference type="EMBL" id="JXJN01021344">
    <property type="status" value="NOT_ANNOTATED_CDS"/>
    <property type="molecule type" value="Genomic_DNA"/>
</dbReference>
<reference evidence="3" key="1">
    <citation type="submission" date="2015-01" db="EMBL/GenBank/DDBJ databases">
        <authorList>
            <person name="Aksoy S."/>
            <person name="Warren W."/>
            <person name="Wilson R.K."/>
        </authorList>
    </citation>
    <scope>NUCLEOTIDE SEQUENCE [LARGE SCALE GENOMIC DNA]</scope>
    <source>
        <strain evidence="3">IAEA</strain>
    </source>
</reference>